<sequence>MDLAAPSKKPDGPAGNQPPSKYNQLLQVIEEMGRDVRPSYAGNKMAIERLKKNIHTCRMMVRECLLECEKSSRT</sequence>
<keyword evidence="4" id="KW-0539">Nucleus</keyword>
<gene>
    <name evidence="6" type="ORF">BOX15_Mlig005809g1</name>
    <name evidence="7" type="ORF">BOX15_Mlig005809g2</name>
    <name evidence="8" type="ORF">BOX15_Mlig016831g1</name>
</gene>
<keyword evidence="3" id="KW-0597">Phosphoprotein</keyword>
<accession>A0A267FXY2</accession>
<dbReference type="PANTHER" id="PTHR22607:SF3">
    <property type="entry name" value="CDK2-ASSOCIATED PROTEIN 1, ISOFORM B"/>
    <property type="match status" value="1"/>
</dbReference>
<dbReference type="EMBL" id="NIVC01001051">
    <property type="protein sequence ID" value="PAA72928.1"/>
    <property type="molecule type" value="Genomic_DNA"/>
</dbReference>
<dbReference type="OrthoDB" id="9628807at2759"/>
<evidence type="ECO:0000256" key="1">
    <source>
        <dbReference type="ARBA" id="ARBA00004123"/>
    </source>
</evidence>
<evidence type="ECO:0000313" key="8">
    <source>
        <dbReference type="EMBL" id="PAA78698.1"/>
    </source>
</evidence>
<dbReference type="Pfam" id="PF09806">
    <property type="entry name" value="CDK2AP"/>
    <property type="match status" value="1"/>
</dbReference>
<name>A0A267FXY2_9PLAT</name>
<dbReference type="Proteomes" id="UP000215902">
    <property type="component" value="Unassembled WGS sequence"/>
</dbReference>
<evidence type="ECO:0008006" key="10">
    <source>
        <dbReference type="Google" id="ProtNLM"/>
    </source>
</evidence>
<evidence type="ECO:0000256" key="2">
    <source>
        <dbReference type="ARBA" id="ARBA00008485"/>
    </source>
</evidence>
<evidence type="ECO:0000313" key="6">
    <source>
        <dbReference type="EMBL" id="PAA72928.1"/>
    </source>
</evidence>
<organism evidence="8 9">
    <name type="scientific">Macrostomum lignano</name>
    <dbReference type="NCBI Taxonomy" id="282301"/>
    <lineage>
        <taxon>Eukaryota</taxon>
        <taxon>Metazoa</taxon>
        <taxon>Spiralia</taxon>
        <taxon>Lophotrochozoa</taxon>
        <taxon>Platyhelminthes</taxon>
        <taxon>Rhabditophora</taxon>
        <taxon>Macrostomorpha</taxon>
        <taxon>Macrostomida</taxon>
        <taxon>Macrostomidae</taxon>
        <taxon>Macrostomum</taxon>
    </lineage>
</organism>
<dbReference type="EMBL" id="NIVC01000671">
    <property type="protein sequence ID" value="PAA78698.1"/>
    <property type="molecule type" value="Genomic_DNA"/>
</dbReference>
<feature type="region of interest" description="Disordered" evidence="5">
    <location>
        <begin position="1"/>
        <end position="21"/>
    </location>
</feature>
<dbReference type="EMBL" id="NIVC01000698">
    <property type="protein sequence ID" value="PAA78244.1"/>
    <property type="molecule type" value="Genomic_DNA"/>
</dbReference>
<keyword evidence="9" id="KW-1185">Reference proteome</keyword>
<comment type="caution">
    <text evidence="8">The sequence shown here is derived from an EMBL/GenBank/DDBJ whole genome shotgun (WGS) entry which is preliminary data.</text>
</comment>
<evidence type="ECO:0000313" key="7">
    <source>
        <dbReference type="EMBL" id="PAA78244.1"/>
    </source>
</evidence>
<dbReference type="InterPro" id="IPR017266">
    <property type="entry name" value="DOC_1/2"/>
</dbReference>
<dbReference type="Gene3D" id="6.10.140.1300">
    <property type="match status" value="1"/>
</dbReference>
<dbReference type="STRING" id="282301.A0A267FXY2"/>
<protein>
    <recommendedName>
        <fullName evidence="10">Cyclin-dependent kinase 2-associated protein 2</fullName>
    </recommendedName>
</protein>
<evidence type="ECO:0000256" key="5">
    <source>
        <dbReference type="SAM" id="MobiDB-lite"/>
    </source>
</evidence>
<dbReference type="GO" id="GO:0005737">
    <property type="term" value="C:cytoplasm"/>
    <property type="evidence" value="ECO:0007669"/>
    <property type="project" value="TreeGrafter"/>
</dbReference>
<dbReference type="AlphaFoldDB" id="A0A267FXY2"/>
<proteinExistence type="inferred from homology"/>
<evidence type="ECO:0000256" key="4">
    <source>
        <dbReference type="ARBA" id="ARBA00023242"/>
    </source>
</evidence>
<reference evidence="8 9" key="1">
    <citation type="submission" date="2017-06" db="EMBL/GenBank/DDBJ databases">
        <title>A platform for efficient transgenesis in Macrostomum lignano, a flatworm model organism for stem cell research.</title>
        <authorList>
            <person name="Berezikov E."/>
        </authorList>
    </citation>
    <scope>NUCLEOTIDE SEQUENCE [LARGE SCALE GENOMIC DNA]</scope>
    <source>
        <strain evidence="8">DV1</strain>
        <tissue evidence="8">Whole organism</tissue>
    </source>
</reference>
<evidence type="ECO:0000313" key="9">
    <source>
        <dbReference type="Proteomes" id="UP000215902"/>
    </source>
</evidence>
<comment type="subcellular location">
    <subcellularLocation>
        <location evidence="1">Nucleus</location>
    </subcellularLocation>
</comment>
<comment type="similarity">
    <text evidence="2">Belongs to the CDK2AP family.</text>
</comment>
<dbReference type="GO" id="GO:0005634">
    <property type="term" value="C:nucleus"/>
    <property type="evidence" value="ECO:0007669"/>
    <property type="project" value="UniProtKB-SubCell"/>
</dbReference>
<dbReference type="PANTHER" id="PTHR22607">
    <property type="entry name" value="DELETED IN ORAL CANCER 1/CDK2-ASSOCIATED PROTEIN 1"/>
    <property type="match status" value="1"/>
</dbReference>
<evidence type="ECO:0000256" key="3">
    <source>
        <dbReference type="ARBA" id="ARBA00022553"/>
    </source>
</evidence>